<dbReference type="EMBL" id="BARS01025072">
    <property type="protein sequence ID" value="GAG00522.1"/>
    <property type="molecule type" value="Genomic_DNA"/>
</dbReference>
<reference evidence="1" key="1">
    <citation type="journal article" date="2014" name="Front. Microbiol.">
        <title>High frequency of phylogenetically diverse reductive dehalogenase-homologous genes in deep subseafloor sedimentary metagenomes.</title>
        <authorList>
            <person name="Kawai M."/>
            <person name="Futagami T."/>
            <person name="Toyoda A."/>
            <person name="Takaki Y."/>
            <person name="Nishi S."/>
            <person name="Hori S."/>
            <person name="Arai W."/>
            <person name="Tsubouchi T."/>
            <person name="Morono Y."/>
            <person name="Uchiyama I."/>
            <person name="Ito T."/>
            <person name="Fujiyama A."/>
            <person name="Inagaki F."/>
            <person name="Takami H."/>
        </authorList>
    </citation>
    <scope>NUCLEOTIDE SEQUENCE</scope>
    <source>
        <strain evidence="1">Expedition CK06-06</strain>
    </source>
</reference>
<sequence>MRVVLVHDARHHNAVSWIIQLHATHDGQSRPAVFTSTAAKDLDENPGATLVLGCNANESRAIEAHLFRSEPIAVDWFNGHPSQDVEIDERLQPVWRQDVTADVLGVRRFRNYLILQGLLAGACVLRRSRTMGESAGNAMINLEDYRLVHGLLQAPVVCSADELCDPLAIDMINRTNVYLRVKYGPDSLEQNPLGAEDYDEYVHGR</sequence>
<dbReference type="AlphaFoldDB" id="X0UMK5"/>
<feature type="non-terminal residue" evidence="1">
    <location>
        <position position="205"/>
    </location>
</feature>
<gene>
    <name evidence="1" type="ORF">S01H1_39684</name>
</gene>
<accession>X0UMK5</accession>
<name>X0UMK5_9ZZZZ</name>
<proteinExistence type="predicted"/>
<organism evidence="1">
    <name type="scientific">marine sediment metagenome</name>
    <dbReference type="NCBI Taxonomy" id="412755"/>
    <lineage>
        <taxon>unclassified sequences</taxon>
        <taxon>metagenomes</taxon>
        <taxon>ecological metagenomes</taxon>
    </lineage>
</organism>
<comment type="caution">
    <text evidence="1">The sequence shown here is derived from an EMBL/GenBank/DDBJ whole genome shotgun (WGS) entry which is preliminary data.</text>
</comment>
<evidence type="ECO:0000313" key="1">
    <source>
        <dbReference type="EMBL" id="GAG00522.1"/>
    </source>
</evidence>
<protein>
    <submittedName>
        <fullName evidence="1">Uncharacterized protein</fullName>
    </submittedName>
</protein>